<proteinExistence type="predicted"/>
<feature type="compositionally biased region" description="Polar residues" evidence="1">
    <location>
        <begin position="67"/>
        <end position="93"/>
    </location>
</feature>
<evidence type="ECO:0000256" key="1">
    <source>
        <dbReference type="SAM" id="MobiDB-lite"/>
    </source>
</evidence>
<keyword evidence="3" id="KW-1185">Reference proteome</keyword>
<dbReference type="AlphaFoldDB" id="A0AAN7UQZ3"/>
<feature type="region of interest" description="Disordered" evidence="1">
    <location>
        <begin position="60"/>
        <end position="133"/>
    </location>
</feature>
<comment type="caution">
    <text evidence="2">The sequence shown here is derived from an EMBL/GenBank/DDBJ whole genome shotgun (WGS) entry which is preliminary data.</text>
</comment>
<organism evidence="2 3">
    <name type="scientific">Xylaria bambusicola</name>
    <dbReference type="NCBI Taxonomy" id="326684"/>
    <lineage>
        <taxon>Eukaryota</taxon>
        <taxon>Fungi</taxon>
        <taxon>Dikarya</taxon>
        <taxon>Ascomycota</taxon>
        <taxon>Pezizomycotina</taxon>
        <taxon>Sordariomycetes</taxon>
        <taxon>Xylariomycetidae</taxon>
        <taxon>Xylariales</taxon>
        <taxon>Xylariaceae</taxon>
        <taxon>Xylaria</taxon>
    </lineage>
</organism>
<sequence>MTRPLRHSVYSALSVNKCLVGPAIHNEFVGLVLGATEITDLIIDQLYQAIFYSAREGSLYVNDKDPSSVNEDISNTFNEESSGDNNISQTQSDLFCGGSGTADSSKENMLPSQGPSSSEIWDSGSTTADEETS</sequence>
<evidence type="ECO:0000313" key="3">
    <source>
        <dbReference type="Proteomes" id="UP001305414"/>
    </source>
</evidence>
<protein>
    <submittedName>
        <fullName evidence="2">Uncharacterized protein</fullName>
    </submittedName>
</protein>
<accession>A0AAN7UQZ3</accession>
<evidence type="ECO:0000313" key="2">
    <source>
        <dbReference type="EMBL" id="KAK5637270.1"/>
    </source>
</evidence>
<gene>
    <name evidence="2" type="ORF">RRF57_012982</name>
</gene>
<dbReference type="EMBL" id="JAWHQM010000103">
    <property type="protein sequence ID" value="KAK5637270.1"/>
    <property type="molecule type" value="Genomic_DNA"/>
</dbReference>
<dbReference type="Proteomes" id="UP001305414">
    <property type="component" value="Unassembled WGS sequence"/>
</dbReference>
<name>A0AAN7UQZ3_9PEZI</name>
<reference evidence="2 3" key="1">
    <citation type="submission" date="2023-10" db="EMBL/GenBank/DDBJ databases">
        <title>Draft genome sequence of Xylaria bambusicola isolate GMP-LS, the root and basal stem rot pathogen of sugarcane in Indonesia.</title>
        <authorList>
            <person name="Selvaraj P."/>
            <person name="Muralishankar V."/>
            <person name="Muruganantham S."/>
            <person name="Sp S."/>
            <person name="Haryani S."/>
            <person name="Lau K.J.X."/>
            <person name="Naqvi N.I."/>
        </authorList>
    </citation>
    <scope>NUCLEOTIDE SEQUENCE [LARGE SCALE GENOMIC DNA]</scope>
    <source>
        <strain evidence="2">GMP-LS</strain>
    </source>
</reference>
<feature type="compositionally biased region" description="Polar residues" evidence="1">
    <location>
        <begin position="110"/>
        <end position="127"/>
    </location>
</feature>